<name>S9QWF5_9RHOB</name>
<dbReference type="Proteomes" id="UP000015347">
    <property type="component" value="Unassembled WGS sequence"/>
</dbReference>
<dbReference type="HOGENOM" id="CLU_1668155_0_0_5"/>
<dbReference type="OrthoDB" id="7385437at2"/>
<evidence type="ECO:0000313" key="1">
    <source>
        <dbReference type="EMBL" id="EPX83932.1"/>
    </source>
</evidence>
<reference evidence="2" key="1">
    <citation type="journal article" date="2014" name="Stand. Genomic Sci.">
        <title>Genome sequence of the exopolysaccharide-producing Salipiger mucosus type strain (DSM 16094(T)), a moderately halophilic member of the Roseobacter clade.</title>
        <authorList>
            <person name="Riedel T."/>
            <person name="Spring S."/>
            <person name="Fiebig A."/>
            <person name="Petersen J."/>
            <person name="Kyrpides N.C."/>
            <person name="Goker M."/>
            <person name="Klenk H.P."/>
        </authorList>
    </citation>
    <scope>NUCLEOTIDE SEQUENCE [LARGE SCALE GENOMIC DNA]</scope>
    <source>
        <strain evidence="2">DSM 16094</strain>
    </source>
</reference>
<dbReference type="SUPFAM" id="SSF56784">
    <property type="entry name" value="HAD-like"/>
    <property type="match status" value="1"/>
</dbReference>
<gene>
    <name evidence="1" type="ORF">Salmuc_01707</name>
</gene>
<keyword evidence="2" id="KW-1185">Reference proteome</keyword>
<dbReference type="eggNOG" id="ENOG5033GMB">
    <property type="taxonomic scope" value="Bacteria"/>
</dbReference>
<dbReference type="InterPro" id="IPR023214">
    <property type="entry name" value="HAD_sf"/>
</dbReference>
<organism evidence="1 2">
    <name type="scientific">Salipiger mucosus DSM 16094</name>
    <dbReference type="NCBI Taxonomy" id="1123237"/>
    <lineage>
        <taxon>Bacteria</taxon>
        <taxon>Pseudomonadati</taxon>
        <taxon>Pseudomonadota</taxon>
        <taxon>Alphaproteobacteria</taxon>
        <taxon>Rhodobacterales</taxon>
        <taxon>Roseobacteraceae</taxon>
        <taxon>Salipiger</taxon>
    </lineage>
</organism>
<proteinExistence type="predicted"/>
<evidence type="ECO:0008006" key="3">
    <source>
        <dbReference type="Google" id="ProtNLM"/>
    </source>
</evidence>
<accession>S9QWF5</accession>
<dbReference type="AlphaFoldDB" id="S9QWF5"/>
<dbReference type="InterPro" id="IPR036412">
    <property type="entry name" value="HAD-like_sf"/>
</dbReference>
<comment type="caution">
    <text evidence="1">The sequence shown here is derived from an EMBL/GenBank/DDBJ whole genome shotgun (WGS) entry which is preliminary data.</text>
</comment>
<dbReference type="EMBL" id="APVH01000013">
    <property type="protein sequence ID" value="EPX83932.1"/>
    <property type="molecule type" value="Genomic_DNA"/>
</dbReference>
<dbReference type="Gene3D" id="3.40.50.1000">
    <property type="entry name" value="HAD superfamily/HAD-like"/>
    <property type="match status" value="1"/>
</dbReference>
<dbReference type="STRING" id="1123237.Salmuc_01707"/>
<protein>
    <recommendedName>
        <fullName evidence="3">FCP1 homology domain-containing protein</fullName>
    </recommendedName>
</protein>
<evidence type="ECO:0000313" key="2">
    <source>
        <dbReference type="Proteomes" id="UP000015347"/>
    </source>
</evidence>
<sequence length="158" mass="18022">MENAAIQDMIAEFNERSSDFGFLEPIEGAQEAVRQFVDDGHELIVVTSCSEDPVCIARREQNLLDVFDDVFEEIHCLSRGISKLDTLSRFPASIWVEDNYKNALAGLEAGHKPMLLEYPHNADFKAESPDEITWSEGWKDLLPKMQETLRDEPRLTVH</sequence>